<keyword evidence="1" id="KW-0175">Coiled coil</keyword>
<sequence length="179" mass="19640">MRPITKIMLGIIAVGGLLQSVGFGLLLWPSREFTRFYLQQVVWLRPTMIGLTGLVALVFLIMLLVAIFRRSTAQSLILAGEDGDLTLDKSAIENTVAKAVVAQHFAKSVAVAVSIRKKQVARMRIEAFSGNSKDLKAEAKQIEETARQKLQACLGIPVKHVRVHLLPATKVKAKTARVI</sequence>
<evidence type="ECO:0000313" key="3">
    <source>
        <dbReference type="EMBL" id="GAN37222.1"/>
    </source>
</evidence>
<keyword evidence="2" id="KW-0472">Membrane</keyword>
<proteinExistence type="predicted"/>
<feature type="coiled-coil region" evidence="1">
    <location>
        <begin position="125"/>
        <end position="152"/>
    </location>
</feature>
<feature type="transmembrane region" description="Helical" evidence="2">
    <location>
        <begin position="7"/>
        <end position="28"/>
    </location>
</feature>
<evidence type="ECO:0000313" key="4">
    <source>
        <dbReference type="Proteomes" id="UP000032552"/>
    </source>
</evidence>
<dbReference type="RefSeq" id="WP_003562913.1">
    <property type="nucleotide sequence ID" value="NZ_BAYM01000101.1"/>
</dbReference>
<feature type="transmembrane region" description="Helical" evidence="2">
    <location>
        <begin position="48"/>
        <end position="68"/>
    </location>
</feature>
<dbReference type="Proteomes" id="UP000032552">
    <property type="component" value="Unassembled WGS sequence"/>
</dbReference>
<name>A0A0C9QBT2_LACPA</name>
<dbReference type="NCBIfam" id="NF033218">
    <property type="entry name" value="anchor_AmaP"/>
    <property type="match status" value="1"/>
</dbReference>
<accession>A0A0C9QBT2</accession>
<keyword evidence="2" id="KW-1133">Transmembrane helix</keyword>
<reference evidence="4" key="1">
    <citation type="submission" date="2014-05" db="EMBL/GenBank/DDBJ databases">
        <title>Whole genome sequencing of Lactobacillus casei NRIC0644.</title>
        <authorList>
            <person name="Atarashi H."/>
            <person name="Yoshida Y."/>
            <person name="Fujimura S."/>
            <person name="Tanaka N."/>
            <person name="Shiwa Y."/>
            <person name="Yoshikawa H."/>
            <person name="Okada S."/>
            <person name="Nakagawa J."/>
        </authorList>
    </citation>
    <scope>NUCLEOTIDE SEQUENCE [LARGE SCALE GENOMIC DNA]</scope>
    <source>
        <strain evidence="4">NRIC0644</strain>
    </source>
</reference>
<comment type="caution">
    <text evidence="3">The sequence shown here is derived from an EMBL/GenBank/DDBJ whole genome shotgun (WGS) entry which is preliminary data.</text>
</comment>
<evidence type="ECO:0000256" key="2">
    <source>
        <dbReference type="SAM" id="Phobius"/>
    </source>
</evidence>
<evidence type="ECO:0008006" key="5">
    <source>
        <dbReference type="Google" id="ProtNLM"/>
    </source>
</evidence>
<dbReference type="EMBL" id="BAYM01000101">
    <property type="protein sequence ID" value="GAN37222.1"/>
    <property type="molecule type" value="Genomic_DNA"/>
</dbReference>
<dbReference type="AlphaFoldDB" id="A0A0C9QBT2"/>
<keyword evidence="2" id="KW-0812">Transmembrane</keyword>
<gene>
    <name evidence="3" type="ORF">LC0644_1811</name>
</gene>
<protein>
    <recommendedName>
        <fullName evidence="5">Alkaline shock response membrane anchor protein AmaP</fullName>
    </recommendedName>
</protein>
<evidence type="ECO:0000256" key="1">
    <source>
        <dbReference type="SAM" id="Coils"/>
    </source>
</evidence>
<dbReference type="GeneID" id="57088951"/>
<organism evidence="3 4">
    <name type="scientific">Lacticaseibacillus paracasei NRIC 0644</name>
    <dbReference type="NCBI Taxonomy" id="1435038"/>
    <lineage>
        <taxon>Bacteria</taxon>
        <taxon>Bacillati</taxon>
        <taxon>Bacillota</taxon>
        <taxon>Bacilli</taxon>
        <taxon>Lactobacillales</taxon>
        <taxon>Lactobacillaceae</taxon>
        <taxon>Lacticaseibacillus</taxon>
    </lineage>
</organism>